<dbReference type="PANTHER" id="PTHR47529">
    <property type="entry name" value="PEPTIDYL-PROLYL CIS-TRANS ISOMERASE D"/>
    <property type="match status" value="1"/>
</dbReference>
<keyword evidence="11 13" id="KW-0413">Isomerase</keyword>
<evidence type="ECO:0000256" key="8">
    <source>
        <dbReference type="ARBA" id="ARBA00038408"/>
    </source>
</evidence>
<evidence type="ECO:0000256" key="9">
    <source>
        <dbReference type="ARBA" id="ARBA00040743"/>
    </source>
</evidence>
<keyword evidence="6" id="KW-0472">Membrane</keyword>
<dbReference type="GO" id="GO:0005886">
    <property type="term" value="C:plasma membrane"/>
    <property type="evidence" value="ECO:0007669"/>
    <property type="project" value="UniProtKB-SubCell"/>
</dbReference>
<dbReference type="Pfam" id="PF13616">
    <property type="entry name" value="Rotamase_3"/>
    <property type="match status" value="1"/>
</dbReference>
<dbReference type="InterPro" id="IPR052029">
    <property type="entry name" value="PpiD_chaperone"/>
</dbReference>
<keyword evidence="11" id="KW-0697">Rotamase</keyword>
<dbReference type="GO" id="GO:0003755">
    <property type="term" value="F:peptidyl-prolyl cis-trans isomerase activity"/>
    <property type="evidence" value="ECO:0007669"/>
    <property type="project" value="UniProtKB-KW"/>
</dbReference>
<evidence type="ECO:0000256" key="10">
    <source>
        <dbReference type="ARBA" id="ARBA00042775"/>
    </source>
</evidence>
<protein>
    <recommendedName>
        <fullName evidence="9">Periplasmic chaperone PpiD</fullName>
    </recommendedName>
    <alternativeName>
        <fullName evidence="10">Periplasmic folding chaperone</fullName>
    </alternativeName>
</protein>
<dbReference type="RefSeq" id="WP_119058797.1">
    <property type="nucleotide sequence ID" value="NZ_UNSC01000001.1"/>
</dbReference>
<evidence type="ECO:0000313" key="14">
    <source>
        <dbReference type="Proteomes" id="UP000262142"/>
    </source>
</evidence>
<keyword evidence="2" id="KW-1003">Cell membrane</keyword>
<dbReference type="OrthoDB" id="9812372at2"/>
<dbReference type="PANTHER" id="PTHR47529:SF1">
    <property type="entry name" value="PERIPLASMIC CHAPERONE PPID"/>
    <property type="match status" value="1"/>
</dbReference>
<name>A0A383TWF2_9FLAO</name>
<dbReference type="InterPro" id="IPR000297">
    <property type="entry name" value="PPIase_PpiC"/>
</dbReference>
<accession>A0A383TWF2</accession>
<keyword evidence="7" id="KW-0143">Chaperone</keyword>
<feature type="domain" description="PpiC" evidence="12">
    <location>
        <begin position="358"/>
        <end position="465"/>
    </location>
</feature>
<dbReference type="InterPro" id="IPR027304">
    <property type="entry name" value="Trigger_fact/SurA_dom_sf"/>
</dbReference>
<dbReference type="Pfam" id="PF13623">
    <property type="entry name" value="SurA_N_2"/>
    <property type="match status" value="1"/>
</dbReference>
<evidence type="ECO:0000259" key="12">
    <source>
        <dbReference type="PROSITE" id="PS50198"/>
    </source>
</evidence>
<gene>
    <name evidence="13" type="primary">prsA</name>
    <name evidence="13" type="ORF">SAMEA104719789_00217</name>
</gene>
<keyword evidence="3" id="KW-0997">Cell inner membrane</keyword>
<dbReference type="Gene3D" id="3.10.50.40">
    <property type="match status" value="1"/>
</dbReference>
<sequence>MALLGKIRKNPWLLILGIGLPLFAFLVGDAFSQGNVFGNPNELGSINGKPINIQDYNLAYNRLAKDPRLEGASQNLVSQQAWNQLLQERIISSETKELGLNFTDNQYYQMAGRFFSSLNPDLVNQNNQVNIGLAKQFLAQLQAAAQGGNPQANYFFEQWQNFNPQFNALRSEFISLVAGGILPTNSEVKFNSDLKSVQSDINYIFVDYTDYAKANGITVSDDEVKSYLKKYKKQFKKEPSVNLSYAYFPAQASDADRQKFNSSINAFLSSQVIKDEETGITDSIPSFTASINDSAYVSRYSEAPFDPNYYTKTQLENIPNEAIKSALLSNLEKGKVVGPIQVENLSQLIKISDVKPVTDSVKSSHILIGFQGSQGGNSSLTNEQAKAKADSLLSVVKENPAKFNELASSVSDDQVAAKDNGSVGWVSRFQQNFSPAYLNYITNNPKGSIDLVPSEFGYHIIRIDDVKQKTGYQLARIQKQLMPSEETQQNIFNQSSKVAVESQGKSANDFVNSARSAGAEVSTEYGLSRFQPQLPGIENTKKESDILSWAFNKDTKPGSIQRFETNDGGQIVAYLNDKFSGDEYNITAYKEIVEPFILHEKVTKSIQEKVGSRKDLNSIAKTLNTKVETANGLNYFNGNLPGIGVEQNVAAAAFGLPKGKVSSAIKGNNGVFFIQPSNKTAPPEKIMNEEMERNSIQAQNSTLVQQQLIPSFIDASDLKDKRAEKLAN</sequence>
<evidence type="ECO:0000256" key="6">
    <source>
        <dbReference type="ARBA" id="ARBA00023136"/>
    </source>
</evidence>
<keyword evidence="14" id="KW-1185">Reference proteome</keyword>
<proteinExistence type="inferred from homology"/>
<comment type="subcellular location">
    <subcellularLocation>
        <location evidence="1">Cell inner membrane</location>
        <topology evidence="1">Single-pass type II membrane protein</topology>
        <orientation evidence="1">Periplasmic side</orientation>
    </subcellularLocation>
</comment>
<evidence type="ECO:0000256" key="5">
    <source>
        <dbReference type="ARBA" id="ARBA00022989"/>
    </source>
</evidence>
<dbReference type="SUPFAM" id="SSF109998">
    <property type="entry name" value="Triger factor/SurA peptide-binding domain-like"/>
    <property type="match status" value="1"/>
</dbReference>
<evidence type="ECO:0000256" key="1">
    <source>
        <dbReference type="ARBA" id="ARBA00004382"/>
    </source>
</evidence>
<evidence type="ECO:0000256" key="11">
    <source>
        <dbReference type="PROSITE-ProRule" id="PRU00278"/>
    </source>
</evidence>
<dbReference type="EMBL" id="UNSC01000001">
    <property type="protein sequence ID" value="SZD71123.1"/>
    <property type="molecule type" value="Genomic_DNA"/>
</dbReference>
<evidence type="ECO:0000256" key="7">
    <source>
        <dbReference type="ARBA" id="ARBA00023186"/>
    </source>
</evidence>
<evidence type="ECO:0000256" key="2">
    <source>
        <dbReference type="ARBA" id="ARBA00022475"/>
    </source>
</evidence>
<evidence type="ECO:0000256" key="4">
    <source>
        <dbReference type="ARBA" id="ARBA00022692"/>
    </source>
</evidence>
<reference evidence="13 14" key="1">
    <citation type="submission" date="2018-09" db="EMBL/GenBank/DDBJ databases">
        <authorList>
            <consortium name="Pathogen Informatics"/>
        </authorList>
    </citation>
    <scope>NUCLEOTIDE SEQUENCE [LARGE SCALE GENOMIC DNA]</scope>
    <source>
        <strain evidence="13 14">OH-22767</strain>
    </source>
</reference>
<dbReference type="InterPro" id="IPR046357">
    <property type="entry name" value="PPIase_dom_sf"/>
</dbReference>
<evidence type="ECO:0000256" key="3">
    <source>
        <dbReference type="ARBA" id="ARBA00022519"/>
    </source>
</evidence>
<comment type="similarity">
    <text evidence="8">Belongs to the PpiD chaperone family.</text>
</comment>
<dbReference type="AlphaFoldDB" id="A0A383TWF2"/>
<organism evidence="13 14">
    <name type="scientific">Candidatus Ornithobacterium hominis</name>
    <dbReference type="NCBI Taxonomy" id="2497989"/>
    <lineage>
        <taxon>Bacteria</taxon>
        <taxon>Pseudomonadati</taxon>
        <taxon>Bacteroidota</taxon>
        <taxon>Flavobacteriia</taxon>
        <taxon>Flavobacteriales</taxon>
        <taxon>Weeksellaceae</taxon>
        <taxon>Ornithobacterium</taxon>
    </lineage>
</organism>
<keyword evidence="4" id="KW-0812">Transmembrane</keyword>
<evidence type="ECO:0000313" key="13">
    <source>
        <dbReference type="EMBL" id="SZD71123.1"/>
    </source>
</evidence>
<keyword evidence="5" id="KW-1133">Transmembrane helix</keyword>
<dbReference type="SUPFAM" id="SSF54534">
    <property type="entry name" value="FKBP-like"/>
    <property type="match status" value="1"/>
</dbReference>
<dbReference type="Proteomes" id="UP000262142">
    <property type="component" value="Unassembled WGS sequence"/>
</dbReference>
<dbReference type="PROSITE" id="PS50198">
    <property type="entry name" value="PPIC_PPIASE_2"/>
    <property type="match status" value="1"/>
</dbReference>